<keyword evidence="4 8" id="KW-0472">Membrane</keyword>
<keyword evidence="11" id="KW-1185">Reference proteome</keyword>
<evidence type="ECO:0000313" key="11">
    <source>
        <dbReference type="Proteomes" id="UP001557485"/>
    </source>
</evidence>
<evidence type="ECO:0000313" key="10">
    <source>
        <dbReference type="EMBL" id="MEX1669490.1"/>
    </source>
</evidence>
<dbReference type="RefSeq" id="WP_368381750.1">
    <property type="nucleotide sequence ID" value="NZ_JBFRYA010000009.1"/>
</dbReference>
<dbReference type="Proteomes" id="UP001557485">
    <property type="component" value="Unassembled WGS sequence"/>
</dbReference>
<sequence length="167" mass="18494">MIIRLFFAVLILYGIYRFVKTVQTKPVDKRRGYYISLLIGLAAAALVLLSLTGRVHWIAGLIGGALPFVRQYVLKHIYHRLNGNLGSSNKQQNSQQDEQAPPPRASTSMNKNQALSVLGLSAGASDEEIIAAHRKLMQKFHPDRGGNDFLASQINDAKDVLLGRRGR</sequence>
<comment type="subcellular location">
    <subcellularLocation>
        <location evidence="1">Membrane</location>
        <topology evidence="1">Single-pass membrane protein</topology>
    </subcellularLocation>
</comment>
<dbReference type="PROSITE" id="PS50076">
    <property type="entry name" value="DNAJ_2"/>
    <property type="match status" value="1"/>
</dbReference>
<dbReference type="SUPFAM" id="SSF46565">
    <property type="entry name" value="Chaperone J-domain"/>
    <property type="match status" value="1"/>
</dbReference>
<comment type="caution">
    <text evidence="10">The sequence shown here is derived from an EMBL/GenBank/DDBJ whole genome shotgun (WGS) entry which is preliminary data.</text>
</comment>
<dbReference type="Gene3D" id="1.10.287.110">
    <property type="entry name" value="DnaJ domain"/>
    <property type="match status" value="1"/>
</dbReference>
<feature type="compositionally biased region" description="Polar residues" evidence="7">
    <location>
        <begin position="85"/>
        <end position="98"/>
    </location>
</feature>
<dbReference type="InterPro" id="IPR036869">
    <property type="entry name" value="J_dom_sf"/>
</dbReference>
<organism evidence="10 11">
    <name type="scientific">Zhongshania guokunii</name>
    <dbReference type="NCBI Taxonomy" id="641783"/>
    <lineage>
        <taxon>Bacteria</taxon>
        <taxon>Pseudomonadati</taxon>
        <taxon>Pseudomonadota</taxon>
        <taxon>Gammaproteobacteria</taxon>
        <taxon>Cellvibrionales</taxon>
        <taxon>Spongiibacteraceae</taxon>
        <taxon>Zhongshania</taxon>
    </lineage>
</organism>
<dbReference type="CDD" id="cd06257">
    <property type="entry name" value="DnaJ"/>
    <property type="match status" value="1"/>
</dbReference>
<evidence type="ECO:0000256" key="5">
    <source>
        <dbReference type="ARBA" id="ARBA00023186"/>
    </source>
</evidence>
<keyword evidence="2 8" id="KW-0812">Transmembrane</keyword>
<evidence type="ECO:0000256" key="3">
    <source>
        <dbReference type="ARBA" id="ARBA00022989"/>
    </source>
</evidence>
<keyword evidence="3 8" id="KW-1133">Transmembrane helix</keyword>
<evidence type="ECO:0000256" key="8">
    <source>
        <dbReference type="SAM" id="Phobius"/>
    </source>
</evidence>
<accession>A0ABV3U6Y7</accession>
<evidence type="ECO:0000256" key="2">
    <source>
        <dbReference type="ARBA" id="ARBA00022692"/>
    </source>
</evidence>
<gene>
    <name evidence="10" type="ORF">AB4876_11260</name>
</gene>
<dbReference type="SMART" id="SM00271">
    <property type="entry name" value="DnaJ"/>
    <property type="match status" value="1"/>
</dbReference>
<dbReference type="EMBL" id="JBFRYA010000009">
    <property type="protein sequence ID" value="MEX1669490.1"/>
    <property type="molecule type" value="Genomic_DNA"/>
</dbReference>
<evidence type="ECO:0000259" key="9">
    <source>
        <dbReference type="PROSITE" id="PS50076"/>
    </source>
</evidence>
<name>A0ABV3U6Y7_9GAMM</name>
<proteinExistence type="inferred from homology"/>
<reference evidence="10 11" key="1">
    <citation type="journal article" date="2011" name="Int. J. Syst. Evol. Microbiol.">
        <title>Zhongshania antarctica gen. nov., sp. nov. and Zhongshania guokunii sp. nov., gammaproteobacteria respectively isolated from coastal attached (fast) ice and surface seawater of the Antarctic.</title>
        <authorList>
            <person name="Li H.J."/>
            <person name="Zhang X.Y."/>
            <person name="Chen C.X."/>
            <person name="Zhang Y.J."/>
            <person name="Gao Z.M."/>
            <person name="Yu Y."/>
            <person name="Chen X.L."/>
            <person name="Chen B."/>
            <person name="Zhang Y.Z."/>
        </authorList>
    </citation>
    <scope>NUCLEOTIDE SEQUENCE [LARGE SCALE GENOMIC DNA]</scope>
    <source>
        <strain evidence="10 11">ZS6-22T</strain>
    </source>
</reference>
<evidence type="ECO:0000256" key="7">
    <source>
        <dbReference type="SAM" id="MobiDB-lite"/>
    </source>
</evidence>
<feature type="region of interest" description="Disordered" evidence="7">
    <location>
        <begin position="85"/>
        <end position="109"/>
    </location>
</feature>
<dbReference type="PANTHER" id="PTHR12763:SF28">
    <property type="entry name" value="GEO10507P1-RELATED"/>
    <property type="match status" value="1"/>
</dbReference>
<comment type="similarity">
    <text evidence="6">Belongs to the TIM14 family.</text>
</comment>
<feature type="domain" description="J" evidence="9">
    <location>
        <begin position="113"/>
        <end position="167"/>
    </location>
</feature>
<protein>
    <submittedName>
        <fullName evidence="10">DnaJ domain-containing protein</fullName>
    </submittedName>
</protein>
<evidence type="ECO:0000256" key="6">
    <source>
        <dbReference type="ARBA" id="ARBA00038105"/>
    </source>
</evidence>
<evidence type="ECO:0000256" key="4">
    <source>
        <dbReference type="ARBA" id="ARBA00023136"/>
    </source>
</evidence>
<evidence type="ECO:0000256" key="1">
    <source>
        <dbReference type="ARBA" id="ARBA00004167"/>
    </source>
</evidence>
<dbReference type="InterPro" id="IPR001623">
    <property type="entry name" value="DnaJ_domain"/>
</dbReference>
<dbReference type="Pfam" id="PF00226">
    <property type="entry name" value="DnaJ"/>
    <property type="match status" value="1"/>
</dbReference>
<dbReference type="PANTHER" id="PTHR12763">
    <property type="match status" value="1"/>
</dbReference>
<keyword evidence="5" id="KW-0143">Chaperone</keyword>
<feature type="transmembrane region" description="Helical" evidence="8">
    <location>
        <begin position="33"/>
        <end position="51"/>
    </location>
</feature>